<organism evidence="6 7">
    <name type="scientific">Chiloscyllium punctatum</name>
    <name type="common">Brownbanded bambooshark</name>
    <name type="synonym">Hemiscyllium punctatum</name>
    <dbReference type="NCBI Taxonomy" id="137246"/>
    <lineage>
        <taxon>Eukaryota</taxon>
        <taxon>Metazoa</taxon>
        <taxon>Chordata</taxon>
        <taxon>Craniata</taxon>
        <taxon>Vertebrata</taxon>
        <taxon>Chondrichthyes</taxon>
        <taxon>Elasmobranchii</taxon>
        <taxon>Galeomorphii</taxon>
        <taxon>Galeoidea</taxon>
        <taxon>Orectolobiformes</taxon>
        <taxon>Hemiscylliidae</taxon>
        <taxon>Chiloscyllium</taxon>
    </lineage>
</organism>
<evidence type="ECO:0000313" key="7">
    <source>
        <dbReference type="Proteomes" id="UP000287033"/>
    </source>
</evidence>
<keyword evidence="2" id="KW-1064">Adaptive immunity</keyword>
<keyword evidence="7" id="KW-1185">Reference proteome</keyword>
<dbReference type="OrthoDB" id="9945861at2759"/>
<dbReference type="GO" id="GO:0005576">
    <property type="term" value="C:extracellular region"/>
    <property type="evidence" value="ECO:0007669"/>
    <property type="project" value="UniProtKB-ARBA"/>
</dbReference>
<name>A0A401SR04_CHIPU</name>
<dbReference type="Pfam" id="PF07686">
    <property type="entry name" value="V-set"/>
    <property type="match status" value="1"/>
</dbReference>
<reference evidence="6 7" key="1">
    <citation type="journal article" date="2018" name="Nat. Ecol. Evol.">
        <title>Shark genomes provide insights into elasmobranch evolution and the origin of vertebrates.</title>
        <authorList>
            <person name="Hara Y"/>
            <person name="Yamaguchi K"/>
            <person name="Onimaru K"/>
            <person name="Kadota M"/>
            <person name="Koyanagi M"/>
            <person name="Keeley SD"/>
            <person name="Tatsumi K"/>
            <person name="Tanaka K"/>
            <person name="Motone F"/>
            <person name="Kageyama Y"/>
            <person name="Nozu R"/>
            <person name="Adachi N"/>
            <person name="Nishimura O"/>
            <person name="Nakagawa R"/>
            <person name="Tanegashima C"/>
            <person name="Kiyatake I"/>
            <person name="Matsumoto R"/>
            <person name="Murakumo K"/>
            <person name="Nishida K"/>
            <person name="Terakita A"/>
            <person name="Kuratani S"/>
            <person name="Sato K"/>
            <person name="Hyodo S Kuraku.S."/>
        </authorList>
    </citation>
    <scope>NUCLEOTIDE SEQUENCE [LARGE SCALE GENOMIC DNA]</scope>
</reference>
<dbReference type="STRING" id="137246.A0A401SR04"/>
<proteinExistence type="predicted"/>
<feature type="signal peptide" evidence="4">
    <location>
        <begin position="1"/>
        <end position="19"/>
    </location>
</feature>
<comment type="caution">
    <text evidence="6">The sequence shown here is derived from an EMBL/GenBank/DDBJ whole genome shotgun (WGS) entry which is preliminary data.</text>
</comment>
<keyword evidence="3" id="KW-1280">Immunoglobulin</keyword>
<dbReference type="SMART" id="SM00406">
    <property type="entry name" value="IGv"/>
    <property type="match status" value="1"/>
</dbReference>
<dbReference type="InterPro" id="IPR007110">
    <property type="entry name" value="Ig-like_dom"/>
</dbReference>
<evidence type="ECO:0000256" key="3">
    <source>
        <dbReference type="ARBA" id="ARBA00043265"/>
    </source>
</evidence>
<dbReference type="Proteomes" id="UP000287033">
    <property type="component" value="Unassembled WGS sequence"/>
</dbReference>
<dbReference type="InterPro" id="IPR013106">
    <property type="entry name" value="Ig_V-set"/>
</dbReference>
<dbReference type="SUPFAM" id="SSF48726">
    <property type="entry name" value="Immunoglobulin"/>
    <property type="match status" value="1"/>
</dbReference>
<dbReference type="GO" id="GO:0019814">
    <property type="term" value="C:immunoglobulin complex"/>
    <property type="evidence" value="ECO:0007669"/>
    <property type="project" value="UniProtKB-KW"/>
</dbReference>
<evidence type="ECO:0000256" key="4">
    <source>
        <dbReference type="SAM" id="SignalP"/>
    </source>
</evidence>
<dbReference type="AlphaFoldDB" id="A0A401SR04"/>
<evidence type="ECO:0000313" key="6">
    <source>
        <dbReference type="EMBL" id="GCC32796.1"/>
    </source>
</evidence>
<keyword evidence="4" id="KW-0732">Signal</keyword>
<dbReference type="SMART" id="SM00409">
    <property type="entry name" value="IG"/>
    <property type="match status" value="1"/>
</dbReference>
<dbReference type="GO" id="GO:0002250">
    <property type="term" value="P:adaptive immune response"/>
    <property type="evidence" value="ECO:0007669"/>
    <property type="project" value="UniProtKB-KW"/>
</dbReference>
<feature type="chain" id="PRO_5019308186" description="Ig-like domain-containing protein" evidence="4">
    <location>
        <begin position="20"/>
        <end position="127"/>
    </location>
</feature>
<keyword evidence="1" id="KW-0391">Immunity</keyword>
<sequence>MLLIISLSLFLTLISSVQSADLLSQPEAETGRPGGSLRLTCKASGFSVDGYSMYWIQQIPGQGLEWLLHYYSPSTNNYAPAIKDRFTAFKDISNNIFGLDMKLLKTEDTAMYYCGVYYSNWAVALQL</sequence>
<dbReference type="InterPro" id="IPR003599">
    <property type="entry name" value="Ig_sub"/>
</dbReference>
<feature type="domain" description="Ig-like" evidence="5">
    <location>
        <begin position="20"/>
        <end position="127"/>
    </location>
</feature>
<protein>
    <recommendedName>
        <fullName evidence="5">Ig-like domain-containing protein</fullName>
    </recommendedName>
</protein>
<dbReference type="PROSITE" id="PS50835">
    <property type="entry name" value="IG_LIKE"/>
    <property type="match status" value="1"/>
</dbReference>
<dbReference type="InterPro" id="IPR036179">
    <property type="entry name" value="Ig-like_dom_sf"/>
</dbReference>
<dbReference type="EMBL" id="BEZZ01000461">
    <property type="protein sequence ID" value="GCC32796.1"/>
    <property type="molecule type" value="Genomic_DNA"/>
</dbReference>
<dbReference type="OMA" id="LEWIINY"/>
<dbReference type="InterPro" id="IPR050199">
    <property type="entry name" value="IgHV"/>
</dbReference>
<dbReference type="Gene3D" id="2.60.40.10">
    <property type="entry name" value="Immunoglobulins"/>
    <property type="match status" value="1"/>
</dbReference>
<evidence type="ECO:0000256" key="2">
    <source>
        <dbReference type="ARBA" id="ARBA00023130"/>
    </source>
</evidence>
<dbReference type="InterPro" id="IPR013783">
    <property type="entry name" value="Ig-like_fold"/>
</dbReference>
<evidence type="ECO:0000259" key="5">
    <source>
        <dbReference type="PROSITE" id="PS50835"/>
    </source>
</evidence>
<evidence type="ECO:0000256" key="1">
    <source>
        <dbReference type="ARBA" id="ARBA00022859"/>
    </source>
</evidence>
<dbReference type="PANTHER" id="PTHR23266">
    <property type="entry name" value="IMMUNOGLOBULIN HEAVY CHAIN"/>
    <property type="match status" value="1"/>
</dbReference>
<accession>A0A401SR04</accession>
<gene>
    <name evidence="6" type="ORF">chiPu_0011260</name>
</gene>